<keyword evidence="3" id="KW-0732">Signal</keyword>
<dbReference type="GO" id="GO:0007165">
    <property type="term" value="P:signal transduction"/>
    <property type="evidence" value="ECO:0007669"/>
    <property type="project" value="UniProtKB-KW"/>
</dbReference>
<sequence>MFARRESGRAAFGLLLLVVALFAGMLTAPAALADTGPPDTPALPMTDRDRVVQLWRLGGSTVKADAAAALVGTDADITAFLNVKLPQDRKVDDRISVNRILASGGPTVKTAAQQALDATDDAAISTFLASGWKLPSSQDRRIRVDQMLAVGGPEMQKAAQAALDADTDDALQDFLDTGWKQPYALDQRIRVDQALATGGPETRAAAQRALDADTTEAYAQFLNHDREIAEARDLETSTIAQLAGAAKDAGEEAARETQASKDASARAVTEAQLAKQAAEAAATASANAHNDANAATAAAVAAADAADKAASAAREAVGAANAASVAARVASGAATRAATAATKAGQAASQAYNSASAAATDAKNADTARQAAETARDAAQGARDAAAAARSAGDAVIAAKNAISAAGSAGTNAAAAARAAEAASKNSSVARAEATKARQAAASAAANAARATRAAQAASAFADTAATAAYAAQAAAERAARDADAAAAAALDAANHAHNATEAATLATTHANAATQAAQAAINAATQAKTVYDAARTADAARLAAETERDDELALHLGAAADQVSVADRWNKTQNDLRTAETNRLITEATAAGTDPALALADARKAALALATSGGPWTQAAAQTALASPDVVAIDFIRTGLALAAGQDDRVTLANLARTGTDGFKAAADAALAGSDADVQAFLHSQDYPNRELDDRIAVDRILADAQQAGNFATQAAAQRALDADTDQALRQFLDADKTTSAILDDRIKANQILAADTSGPQLKAAAQIALDGTPAMVRDFLVSGQYSAAQQDQDSAAHDAQVSGYLAQAMQTAQSAAQSADLAQKVAATARGAAAEAAGYAQQAETDRQQAAASAQQAHESALAAQDAATRAARSAATANTAAVNAQKSSRSAAMSAAWANSSANFAARMASDAYGSARDAFKSALAAGDSVEKAKTAANDAVSAALATVKRKQEEANGILLLHCKSLPGGIGYDECIQFAQMSDADKAMRVLSNDWLCRHTENMGRGFQQQCFAAETSPTFATDLAFTAAAQALNELGAIYGALATTETALLAGTLCAAFEPCGLLAASIVPEGTAFTSWMAIATGDALVASRVGGLLENELVEQRASGPNFLNEFGKPFTACTPNSFTGDTPVLLAGGGTKPIKNVVVGDWVLAADAHDGRPVPEPVTRLITGEGQKSLVNVVVRARDSVTRIEATSNHPFWVQNLVRWVEAKDLRRGDHLRTPTGEAVVGSDVHEHEEQTKVYNLTVANLHTYFVGSKMDSALVHNADCVIDPRKLDYLFNVNIKADDHNSARAQQNMMELLKIGIKDTSEMRAYIAEELRAAPARGFDHTYTNEFGEFGVAYSVLYGPYGIRSVESSWQILPDGTYRFSSAIFRHRK</sequence>
<dbReference type="PANTHER" id="PTHR23242">
    <property type="entry name" value="TRANSCRIPTION FACTOR HOXA13"/>
    <property type="match status" value="1"/>
</dbReference>
<dbReference type="PROSITE" id="PS50111">
    <property type="entry name" value="CHEMOTAXIS_TRANSDUC_2"/>
    <property type="match status" value="1"/>
</dbReference>
<dbReference type="EMBL" id="JAMXQV010000004">
    <property type="protein sequence ID" value="MCR6483213.1"/>
    <property type="molecule type" value="Genomic_DNA"/>
</dbReference>
<keyword evidence="1" id="KW-0807">Transducer</keyword>
<feature type="domain" description="Methyl-accepting transducer" evidence="4">
    <location>
        <begin position="325"/>
        <end position="565"/>
    </location>
</feature>
<dbReference type="SUPFAM" id="SSF51294">
    <property type="entry name" value="Hedgehog/intein (Hint) domain"/>
    <property type="match status" value="1"/>
</dbReference>
<gene>
    <name evidence="5" type="ORF">M8542_10330</name>
</gene>
<proteinExistence type="predicted"/>
<protein>
    <submittedName>
        <fullName evidence="5">Polymorphic toxin-type HINT domain-containing protein</fullName>
    </submittedName>
</protein>
<keyword evidence="6" id="KW-1185">Reference proteome</keyword>
<feature type="chain" id="PRO_5040831800" evidence="3">
    <location>
        <begin position="34"/>
        <end position="1382"/>
    </location>
</feature>
<dbReference type="GO" id="GO:0016539">
    <property type="term" value="P:intein-mediated protein splicing"/>
    <property type="evidence" value="ECO:0007669"/>
    <property type="project" value="InterPro"/>
</dbReference>
<dbReference type="InterPro" id="IPR030934">
    <property type="entry name" value="Intein_C"/>
</dbReference>
<dbReference type="InterPro" id="IPR005506">
    <property type="entry name" value="DUF312_ALF"/>
</dbReference>
<dbReference type="Pfam" id="PF07591">
    <property type="entry name" value="PT-HINT"/>
    <property type="match status" value="1"/>
</dbReference>
<dbReference type="InterPro" id="IPR003587">
    <property type="entry name" value="Hint_dom_N"/>
</dbReference>
<organism evidence="5 6">
    <name type="scientific">Amycolatopsis iheyensis</name>
    <dbReference type="NCBI Taxonomy" id="2945988"/>
    <lineage>
        <taxon>Bacteria</taxon>
        <taxon>Bacillati</taxon>
        <taxon>Actinomycetota</taxon>
        <taxon>Actinomycetes</taxon>
        <taxon>Pseudonocardiales</taxon>
        <taxon>Pseudonocardiaceae</taxon>
        <taxon>Amycolatopsis</taxon>
    </lineage>
</organism>
<name>A0A9X2N9Q1_9PSEU</name>
<reference evidence="5" key="1">
    <citation type="submission" date="2022-06" db="EMBL/GenBank/DDBJ databases">
        <title>Amycolatopsis iheyaensis sp. nov., a new species of the genus Amycolatopsis isolated from soil in Iheya island, Japan.</title>
        <authorList>
            <person name="Ngamcharungchit C."/>
            <person name="Kanto H."/>
            <person name="Take A."/>
            <person name="Intra B."/>
            <person name="Matsumoto A."/>
            <person name="Panbangred W."/>
            <person name="Inahashi Y."/>
        </authorList>
    </citation>
    <scope>NUCLEOTIDE SEQUENCE</scope>
    <source>
        <strain evidence="5">OK19-0408</strain>
    </source>
</reference>
<dbReference type="SMART" id="SM00306">
    <property type="entry name" value="HintN"/>
    <property type="match status" value="1"/>
</dbReference>
<dbReference type="GO" id="GO:0016020">
    <property type="term" value="C:membrane"/>
    <property type="evidence" value="ECO:0007669"/>
    <property type="project" value="InterPro"/>
</dbReference>
<dbReference type="PROSITE" id="PS50818">
    <property type="entry name" value="INTEIN_C_TER"/>
    <property type="match status" value="1"/>
</dbReference>
<dbReference type="CDD" id="cd00081">
    <property type="entry name" value="Hint"/>
    <property type="match status" value="1"/>
</dbReference>
<comment type="caution">
    <text evidence="5">The sequence shown here is derived from an EMBL/GenBank/DDBJ whole genome shotgun (WGS) entry which is preliminary data.</text>
</comment>
<dbReference type="PANTHER" id="PTHR23242:SF9">
    <property type="entry name" value="TRANSCRIPTION FACTOR HOXA13"/>
    <property type="match status" value="1"/>
</dbReference>
<feature type="compositionally biased region" description="Basic and acidic residues" evidence="2">
    <location>
        <begin position="248"/>
        <end position="259"/>
    </location>
</feature>
<evidence type="ECO:0000313" key="5">
    <source>
        <dbReference type="EMBL" id="MCR6483213.1"/>
    </source>
</evidence>
<dbReference type="Gene3D" id="2.170.16.10">
    <property type="entry name" value="Hedgehog/Intein (Hint) domain"/>
    <property type="match status" value="1"/>
</dbReference>
<evidence type="ECO:0000256" key="3">
    <source>
        <dbReference type="SAM" id="SignalP"/>
    </source>
</evidence>
<dbReference type="InterPro" id="IPR036844">
    <property type="entry name" value="Hint_dom_sf"/>
</dbReference>
<evidence type="ECO:0000259" key="4">
    <source>
        <dbReference type="PROSITE" id="PS50111"/>
    </source>
</evidence>
<feature type="region of interest" description="Disordered" evidence="2">
    <location>
        <begin position="849"/>
        <end position="868"/>
    </location>
</feature>
<dbReference type="RefSeq" id="WP_257920184.1">
    <property type="nucleotide sequence ID" value="NZ_JAMXQV010000004.1"/>
</dbReference>
<dbReference type="InterPro" id="IPR004089">
    <property type="entry name" value="MCPsignal_dom"/>
</dbReference>
<evidence type="ECO:0000313" key="6">
    <source>
        <dbReference type="Proteomes" id="UP001144096"/>
    </source>
</evidence>
<dbReference type="Proteomes" id="UP001144096">
    <property type="component" value="Unassembled WGS sequence"/>
</dbReference>
<evidence type="ECO:0000256" key="1">
    <source>
        <dbReference type="PROSITE-ProRule" id="PRU00284"/>
    </source>
</evidence>
<evidence type="ECO:0000256" key="2">
    <source>
        <dbReference type="SAM" id="MobiDB-lite"/>
    </source>
</evidence>
<feature type="signal peptide" evidence="3">
    <location>
        <begin position="1"/>
        <end position="33"/>
    </location>
</feature>
<dbReference type="InterPro" id="IPR006141">
    <property type="entry name" value="Intein_N"/>
</dbReference>
<accession>A0A9X2N9Q1</accession>
<dbReference type="PROSITE" id="PS50817">
    <property type="entry name" value="INTEIN_N_TER"/>
    <property type="match status" value="1"/>
</dbReference>
<feature type="region of interest" description="Disordered" evidence="2">
    <location>
        <begin position="243"/>
        <end position="264"/>
    </location>
</feature>
<dbReference type="Pfam" id="PF03752">
    <property type="entry name" value="ALF"/>
    <property type="match status" value="7"/>
</dbReference>